<dbReference type="Gene3D" id="3.20.20.140">
    <property type="entry name" value="Metal-dependent hydrolases"/>
    <property type="match status" value="1"/>
</dbReference>
<protein>
    <recommendedName>
        <fullName evidence="1">Polymerase/histidinol phosphatase N-terminal domain-containing protein</fullName>
    </recommendedName>
</protein>
<dbReference type="InterPro" id="IPR004013">
    <property type="entry name" value="PHP_dom"/>
</dbReference>
<comment type="caution">
    <text evidence="2">The sequence shown here is derived from an EMBL/GenBank/DDBJ whole genome shotgun (WGS) entry which is preliminary data.</text>
</comment>
<dbReference type="SMART" id="SM00481">
    <property type="entry name" value="POLIIIAc"/>
    <property type="match status" value="1"/>
</dbReference>
<dbReference type="GO" id="GO:0008408">
    <property type="term" value="F:3'-5' exonuclease activity"/>
    <property type="evidence" value="ECO:0007669"/>
    <property type="project" value="InterPro"/>
</dbReference>
<name>X0RKF4_9ZZZZ</name>
<organism evidence="2">
    <name type="scientific">marine sediment metagenome</name>
    <dbReference type="NCBI Taxonomy" id="412755"/>
    <lineage>
        <taxon>unclassified sequences</taxon>
        <taxon>metagenomes</taxon>
        <taxon>ecological metagenomes</taxon>
    </lineage>
</organism>
<dbReference type="PANTHER" id="PTHR32294">
    <property type="entry name" value="DNA POLYMERASE III SUBUNIT ALPHA"/>
    <property type="match status" value="1"/>
</dbReference>
<evidence type="ECO:0000313" key="2">
    <source>
        <dbReference type="EMBL" id="GAF69309.1"/>
    </source>
</evidence>
<dbReference type="InterPro" id="IPR016195">
    <property type="entry name" value="Pol/histidinol_Pase-like"/>
</dbReference>
<dbReference type="InterPro" id="IPR004805">
    <property type="entry name" value="DnaE2/DnaE/PolC"/>
</dbReference>
<gene>
    <name evidence="2" type="ORF">S01H1_14933</name>
</gene>
<accession>X0RKF4</accession>
<dbReference type="AlphaFoldDB" id="X0RKF4"/>
<dbReference type="SUPFAM" id="SSF89550">
    <property type="entry name" value="PHP domain-like"/>
    <property type="match status" value="1"/>
</dbReference>
<sequence>MSASDSDFFHLHAHSEFSYLDALSPVEALVDRAVRNKQPALGLTDHGVMAGVSRLYKLTKEAGILAFPGEEFYVVSSVEDKKAPRRHLTMAALNFKGYQGLIALSSASHQRENYHYKPRIDYRMLAEFGDEFGDDVVVATGCFFGVLARALLDESRGAAKQILLTLDSWFPHLYVELQRHGIETPEQSDVDLSRELWALASELGLPVIITQDAHYERIGQKADHDFFKNIAYMSAEDQSFPGDGYHLARTHWVKSHYDTGDLVDWSMWQGSLNSCRELLDLNKLEMPALDSYTFRVPSSG</sequence>
<reference evidence="2" key="1">
    <citation type="journal article" date="2014" name="Front. Microbiol.">
        <title>High frequency of phylogenetically diverse reductive dehalogenase-homologous genes in deep subseafloor sedimentary metagenomes.</title>
        <authorList>
            <person name="Kawai M."/>
            <person name="Futagami T."/>
            <person name="Toyoda A."/>
            <person name="Takaki Y."/>
            <person name="Nishi S."/>
            <person name="Hori S."/>
            <person name="Arai W."/>
            <person name="Tsubouchi T."/>
            <person name="Morono Y."/>
            <person name="Uchiyama I."/>
            <person name="Ito T."/>
            <person name="Fujiyama A."/>
            <person name="Inagaki F."/>
            <person name="Takami H."/>
        </authorList>
    </citation>
    <scope>NUCLEOTIDE SEQUENCE</scope>
    <source>
        <strain evidence="2">Expedition CK06-06</strain>
    </source>
</reference>
<feature type="domain" description="Polymerase/histidinol phosphatase N-terminal" evidence="1">
    <location>
        <begin position="9"/>
        <end position="76"/>
    </location>
</feature>
<feature type="non-terminal residue" evidence="2">
    <location>
        <position position="300"/>
    </location>
</feature>
<proteinExistence type="predicted"/>
<dbReference type="GO" id="GO:0006260">
    <property type="term" value="P:DNA replication"/>
    <property type="evidence" value="ECO:0007669"/>
    <property type="project" value="InterPro"/>
</dbReference>
<evidence type="ECO:0000259" key="1">
    <source>
        <dbReference type="SMART" id="SM00481"/>
    </source>
</evidence>
<dbReference type="InterPro" id="IPR003141">
    <property type="entry name" value="Pol/His_phosphatase_N"/>
</dbReference>
<dbReference type="Pfam" id="PF02811">
    <property type="entry name" value="PHP"/>
    <property type="match status" value="1"/>
</dbReference>
<dbReference type="EMBL" id="BARS01007784">
    <property type="protein sequence ID" value="GAF69309.1"/>
    <property type="molecule type" value="Genomic_DNA"/>
</dbReference>